<evidence type="ECO:0000259" key="1">
    <source>
        <dbReference type="PROSITE" id="PS50948"/>
    </source>
</evidence>
<dbReference type="Proteomes" id="UP000038045">
    <property type="component" value="Unplaced"/>
</dbReference>
<dbReference type="PROSITE" id="PS50948">
    <property type="entry name" value="PAN"/>
    <property type="match status" value="2"/>
</dbReference>
<sequence length="481" mass="55301">MTCAVPIEYKIDVSLEDCHKLCINKTPSCLTLQYNLYKKSCQIFNIPSPFDQTTGKLGVKNINKNNNLNLRERRQINSNSVGPTFNNNKITNNNDGVCEITMLPSIGYSFIVFDQECYKMQIEFTSEVNTQLQVVRTNKNTTIRPESNKKAMGVGFVEEDNNEMPPNPFKNELSKVISNDISKTYETFSNNDLIKTRTKETFIKVIPLILDCPDSGRAKVMITDGIEITNQQPIITFHLPNSEKCLYTCRINGDLDGKRLQKQCRSASYNKINGICYLYDDLLIPTGSFDYNPNRQNIYFEKICLPEEEAPIGCDEGIIKLPQHVLLGHATEVIDAPNQGSCIRNCITSLVKYGFKCTSLMYFYEFDKFNCILNLQNRNTKKDFFRQELRQKVDYIELPSCLVKNNDKITQANDDLKYSTDDPIYDESEWGVWSNCDSSMTKTRTRFHCKTCSIKSEIIPCVENDKDFHKFVDMYDDDKTN</sequence>
<evidence type="ECO:0000313" key="3">
    <source>
        <dbReference type="WBParaSite" id="PTRK_0001053800.1"/>
    </source>
</evidence>
<organism evidence="2 3">
    <name type="scientific">Parastrongyloides trichosuri</name>
    <name type="common">Possum-specific nematode worm</name>
    <dbReference type="NCBI Taxonomy" id="131310"/>
    <lineage>
        <taxon>Eukaryota</taxon>
        <taxon>Metazoa</taxon>
        <taxon>Ecdysozoa</taxon>
        <taxon>Nematoda</taxon>
        <taxon>Chromadorea</taxon>
        <taxon>Rhabditida</taxon>
        <taxon>Tylenchina</taxon>
        <taxon>Panagrolaimomorpha</taxon>
        <taxon>Strongyloidoidea</taxon>
        <taxon>Strongyloididae</taxon>
        <taxon>Parastrongyloides</taxon>
    </lineage>
</organism>
<feature type="domain" description="Apple" evidence="1">
    <location>
        <begin position="212"/>
        <end position="304"/>
    </location>
</feature>
<feature type="domain" description="Apple" evidence="1">
    <location>
        <begin position="314"/>
        <end position="401"/>
    </location>
</feature>
<evidence type="ECO:0000313" key="2">
    <source>
        <dbReference type="Proteomes" id="UP000038045"/>
    </source>
</evidence>
<dbReference type="Pfam" id="PF00024">
    <property type="entry name" value="PAN_1"/>
    <property type="match status" value="2"/>
</dbReference>
<reference evidence="3" key="1">
    <citation type="submission" date="2017-02" db="UniProtKB">
        <authorList>
            <consortium name="WormBaseParasite"/>
        </authorList>
    </citation>
    <scope>IDENTIFICATION</scope>
</reference>
<accession>A0A0N4ZPS9</accession>
<dbReference type="WBParaSite" id="PTRK_0001053800.1">
    <property type="protein sequence ID" value="PTRK_0001053800.1"/>
    <property type="gene ID" value="PTRK_0001053800"/>
</dbReference>
<dbReference type="SUPFAM" id="SSF57414">
    <property type="entry name" value="Hairpin loop containing domain-like"/>
    <property type="match status" value="3"/>
</dbReference>
<dbReference type="CDD" id="cd01099">
    <property type="entry name" value="PAN_AP_HGF"/>
    <property type="match status" value="1"/>
</dbReference>
<dbReference type="InterPro" id="IPR003609">
    <property type="entry name" value="Pan_app"/>
</dbReference>
<name>A0A0N4ZPS9_PARTI</name>
<dbReference type="Gene3D" id="3.50.4.10">
    <property type="entry name" value="Hepatocyte Growth Factor"/>
    <property type="match status" value="1"/>
</dbReference>
<proteinExistence type="predicted"/>
<protein>
    <submittedName>
        <fullName evidence="3">PAN-1 domain and Apple-like domain-containing protein</fullName>
    </submittedName>
</protein>
<dbReference type="AlphaFoldDB" id="A0A0N4ZPS9"/>
<keyword evidence="2" id="KW-1185">Reference proteome</keyword>
<dbReference type="SMART" id="SM00473">
    <property type="entry name" value="PAN_AP"/>
    <property type="match status" value="2"/>
</dbReference>